<feature type="region of interest" description="Disordered" evidence="1">
    <location>
        <begin position="35"/>
        <end position="65"/>
    </location>
</feature>
<organism evidence="2 3">
    <name type="scientific">Trema orientale</name>
    <name type="common">Charcoal tree</name>
    <name type="synonym">Celtis orientalis</name>
    <dbReference type="NCBI Taxonomy" id="63057"/>
    <lineage>
        <taxon>Eukaryota</taxon>
        <taxon>Viridiplantae</taxon>
        <taxon>Streptophyta</taxon>
        <taxon>Embryophyta</taxon>
        <taxon>Tracheophyta</taxon>
        <taxon>Spermatophyta</taxon>
        <taxon>Magnoliopsida</taxon>
        <taxon>eudicotyledons</taxon>
        <taxon>Gunneridae</taxon>
        <taxon>Pentapetalae</taxon>
        <taxon>rosids</taxon>
        <taxon>fabids</taxon>
        <taxon>Rosales</taxon>
        <taxon>Cannabaceae</taxon>
        <taxon>Trema</taxon>
    </lineage>
</organism>
<name>A0A2P5FZF3_TREOI</name>
<gene>
    <name evidence="2" type="ORF">TorRG33x02_012410</name>
</gene>
<reference evidence="3" key="1">
    <citation type="submission" date="2016-06" db="EMBL/GenBank/DDBJ databases">
        <title>Parallel loss of symbiosis genes in relatives of nitrogen-fixing non-legume Parasponia.</title>
        <authorList>
            <person name="Van Velzen R."/>
            <person name="Holmer R."/>
            <person name="Bu F."/>
            <person name="Rutten L."/>
            <person name="Van Zeijl A."/>
            <person name="Liu W."/>
            <person name="Santuari L."/>
            <person name="Cao Q."/>
            <person name="Sharma T."/>
            <person name="Shen D."/>
            <person name="Roswanjaya Y."/>
            <person name="Wardhani T."/>
            <person name="Kalhor M.S."/>
            <person name="Jansen J."/>
            <person name="Van den Hoogen J."/>
            <person name="Gungor B."/>
            <person name="Hartog M."/>
            <person name="Hontelez J."/>
            <person name="Verver J."/>
            <person name="Yang W.-C."/>
            <person name="Schijlen E."/>
            <person name="Repin R."/>
            <person name="Schilthuizen M."/>
            <person name="Schranz E."/>
            <person name="Heidstra R."/>
            <person name="Miyata K."/>
            <person name="Fedorova E."/>
            <person name="Kohlen W."/>
            <person name="Bisseling T."/>
            <person name="Smit S."/>
            <person name="Geurts R."/>
        </authorList>
    </citation>
    <scope>NUCLEOTIDE SEQUENCE [LARGE SCALE GENOMIC DNA]</scope>
    <source>
        <strain evidence="3">cv. RG33-2</strain>
    </source>
</reference>
<evidence type="ECO:0000313" key="3">
    <source>
        <dbReference type="Proteomes" id="UP000237000"/>
    </source>
</evidence>
<dbReference type="AlphaFoldDB" id="A0A2P5FZF3"/>
<dbReference type="OrthoDB" id="10347452at2759"/>
<proteinExistence type="predicted"/>
<keyword evidence="3" id="KW-1185">Reference proteome</keyword>
<comment type="caution">
    <text evidence="2">The sequence shown here is derived from an EMBL/GenBank/DDBJ whole genome shotgun (WGS) entry which is preliminary data.</text>
</comment>
<evidence type="ECO:0000256" key="1">
    <source>
        <dbReference type="SAM" id="MobiDB-lite"/>
    </source>
</evidence>
<dbReference type="EMBL" id="JXTC01000003">
    <property type="protein sequence ID" value="POO03180.1"/>
    <property type="molecule type" value="Genomic_DNA"/>
</dbReference>
<dbReference type="Proteomes" id="UP000237000">
    <property type="component" value="Unassembled WGS sequence"/>
</dbReference>
<sequence>MIKGPPKTILLYCTLTGSVSISVHRRNCDLAPFFDAEEEDDDDDDDEVDAILLPEPDVSSASNHI</sequence>
<evidence type="ECO:0000313" key="2">
    <source>
        <dbReference type="EMBL" id="POO03180.1"/>
    </source>
</evidence>
<dbReference type="InParanoid" id="A0A2P5FZF3"/>
<protein>
    <submittedName>
        <fullName evidence="2">Uncharacterized protein</fullName>
    </submittedName>
</protein>
<accession>A0A2P5FZF3</accession>
<feature type="compositionally biased region" description="Acidic residues" evidence="1">
    <location>
        <begin position="35"/>
        <end position="49"/>
    </location>
</feature>